<accession>A0AAE0U0S6</accession>
<dbReference type="AlphaFoldDB" id="A0AAE0U0S6"/>
<evidence type="ECO:0000259" key="2">
    <source>
        <dbReference type="Pfam" id="PF06985"/>
    </source>
</evidence>
<dbReference type="PANTHER" id="PTHR33112:SF13">
    <property type="entry name" value="HETEROKARYON INCOMPATIBILITY DOMAIN-CONTAINING PROTEIN"/>
    <property type="match status" value="1"/>
</dbReference>
<feature type="non-terminal residue" evidence="3">
    <location>
        <position position="646"/>
    </location>
</feature>
<feature type="compositionally biased region" description="Low complexity" evidence="1">
    <location>
        <begin position="196"/>
        <end position="217"/>
    </location>
</feature>
<name>A0AAE0U0S6_9PEZI</name>
<feature type="region of interest" description="Disordered" evidence="1">
    <location>
        <begin position="188"/>
        <end position="217"/>
    </location>
</feature>
<evidence type="ECO:0000313" key="3">
    <source>
        <dbReference type="EMBL" id="KAK3386753.1"/>
    </source>
</evidence>
<feature type="non-terminal residue" evidence="3">
    <location>
        <position position="1"/>
    </location>
</feature>
<dbReference type="EMBL" id="JAULSW010000003">
    <property type="protein sequence ID" value="KAK3386753.1"/>
    <property type="molecule type" value="Genomic_DNA"/>
</dbReference>
<reference evidence="3" key="2">
    <citation type="submission" date="2023-06" db="EMBL/GenBank/DDBJ databases">
        <authorList>
            <consortium name="Lawrence Berkeley National Laboratory"/>
            <person name="Haridas S."/>
            <person name="Hensen N."/>
            <person name="Bonometti L."/>
            <person name="Westerberg I."/>
            <person name="Brannstrom I.O."/>
            <person name="Guillou S."/>
            <person name="Cros-Aarteil S."/>
            <person name="Calhoun S."/>
            <person name="Kuo A."/>
            <person name="Mondo S."/>
            <person name="Pangilinan J."/>
            <person name="Riley R."/>
            <person name="LaButti K."/>
            <person name="Andreopoulos B."/>
            <person name="Lipzen A."/>
            <person name="Chen C."/>
            <person name="Yanf M."/>
            <person name="Daum C."/>
            <person name="Ng V."/>
            <person name="Clum A."/>
            <person name="Steindorff A."/>
            <person name="Ohm R."/>
            <person name="Martin F."/>
            <person name="Silar P."/>
            <person name="Natvig D."/>
            <person name="Lalanne C."/>
            <person name="Gautier V."/>
            <person name="Ament-velasquez S.L."/>
            <person name="Kruys A."/>
            <person name="Hutchinson M.I."/>
            <person name="Powell A.J."/>
            <person name="Barry K."/>
            <person name="Miller A.N."/>
            <person name="Grigoriev I.V."/>
            <person name="Debuchy R."/>
            <person name="Gladieux P."/>
            <person name="Thoren M.H."/>
            <person name="Johannesson H."/>
        </authorList>
    </citation>
    <scope>NUCLEOTIDE SEQUENCE</scope>
    <source>
        <strain evidence="3">CBS 232.78</strain>
    </source>
</reference>
<sequence length="646" mass="71996">PYPTIGSAAHVSSSITLDHVVTLASKWMQACDKHHPKCSSSPAPSTLPKRVLDVLGDRVRLVDTLVDDDVTLTDPYMTLSHCWGSRKAAELLLKTSHDTIFQHRQQIPWDRIPKLFQDVIQLVRALGCRYVWIDSLCIIQGDQEDWIEHSASMADIYHNATLNIAATAMRNSRAAAGLFQPRIHGRGFRDMKKAPSSEALTSTSSSSSSSSSPTNSNLASQKYLETIELGDLLQTGSPIFARISHDRSHEVLYGDLEYFRTPMEPLINRAWVFQERLLSRRTLHFGASELLWECRTSCFCECSRIRHAHALSVRNLNLSHSQNTGSKEDHGISTAAKFVRPKKVLFHEVCSTSLSSSSLPGGGGQVPPLLDFWLRAVEEYSFLFLSHEMDRPFALAGIAKRIQSLLLPKSLSGQSGGNSYMAGLWAQDLARAMLWAPIRSKKVVRAEGMPSWSWMARSCFPFEQASTCAVKYKHVTQHAFEADSRLRIHPDKEMGTFCEYEEHGNQFGRPVRGQICLSAASCWATVEMTARGADENRIPSHHYWNGRNPLRLAVRRGGEGILYLPFAPDCPGLDPKTVFLGQRVLCVLFGGKNAEDRASASQYLLALAPLPGEDGIYRRTGFCETEGRTTLFDDVETSGVRTMKII</sequence>
<proteinExistence type="predicted"/>
<dbReference type="PANTHER" id="PTHR33112">
    <property type="entry name" value="DOMAIN PROTEIN, PUTATIVE-RELATED"/>
    <property type="match status" value="1"/>
</dbReference>
<evidence type="ECO:0000313" key="4">
    <source>
        <dbReference type="Proteomes" id="UP001285441"/>
    </source>
</evidence>
<dbReference type="Proteomes" id="UP001285441">
    <property type="component" value="Unassembled WGS sequence"/>
</dbReference>
<protein>
    <submittedName>
        <fullName evidence="3">Heterokaryon incompatibility protein-domain-containing protein</fullName>
    </submittedName>
</protein>
<feature type="domain" description="Heterokaryon incompatibility" evidence="2">
    <location>
        <begin position="76"/>
        <end position="275"/>
    </location>
</feature>
<reference evidence="3" key="1">
    <citation type="journal article" date="2023" name="Mol. Phylogenet. Evol.">
        <title>Genome-scale phylogeny and comparative genomics of the fungal order Sordariales.</title>
        <authorList>
            <person name="Hensen N."/>
            <person name="Bonometti L."/>
            <person name="Westerberg I."/>
            <person name="Brannstrom I.O."/>
            <person name="Guillou S."/>
            <person name="Cros-Aarteil S."/>
            <person name="Calhoun S."/>
            <person name="Haridas S."/>
            <person name="Kuo A."/>
            <person name="Mondo S."/>
            <person name="Pangilinan J."/>
            <person name="Riley R."/>
            <person name="LaButti K."/>
            <person name="Andreopoulos B."/>
            <person name="Lipzen A."/>
            <person name="Chen C."/>
            <person name="Yan M."/>
            <person name="Daum C."/>
            <person name="Ng V."/>
            <person name="Clum A."/>
            <person name="Steindorff A."/>
            <person name="Ohm R.A."/>
            <person name="Martin F."/>
            <person name="Silar P."/>
            <person name="Natvig D.O."/>
            <person name="Lalanne C."/>
            <person name="Gautier V."/>
            <person name="Ament-Velasquez S.L."/>
            <person name="Kruys A."/>
            <person name="Hutchinson M.I."/>
            <person name="Powell A.J."/>
            <person name="Barry K."/>
            <person name="Miller A.N."/>
            <person name="Grigoriev I.V."/>
            <person name="Debuchy R."/>
            <person name="Gladieux P."/>
            <person name="Hiltunen Thoren M."/>
            <person name="Johannesson H."/>
        </authorList>
    </citation>
    <scope>NUCLEOTIDE SEQUENCE</scope>
    <source>
        <strain evidence="3">CBS 232.78</strain>
    </source>
</reference>
<dbReference type="InterPro" id="IPR010730">
    <property type="entry name" value="HET"/>
</dbReference>
<comment type="caution">
    <text evidence="3">The sequence shown here is derived from an EMBL/GenBank/DDBJ whole genome shotgun (WGS) entry which is preliminary data.</text>
</comment>
<organism evidence="3 4">
    <name type="scientific">Podospora didyma</name>
    <dbReference type="NCBI Taxonomy" id="330526"/>
    <lineage>
        <taxon>Eukaryota</taxon>
        <taxon>Fungi</taxon>
        <taxon>Dikarya</taxon>
        <taxon>Ascomycota</taxon>
        <taxon>Pezizomycotina</taxon>
        <taxon>Sordariomycetes</taxon>
        <taxon>Sordariomycetidae</taxon>
        <taxon>Sordariales</taxon>
        <taxon>Podosporaceae</taxon>
        <taxon>Podospora</taxon>
    </lineage>
</organism>
<gene>
    <name evidence="3" type="ORF">B0H63DRAFT_369387</name>
</gene>
<dbReference type="Pfam" id="PF06985">
    <property type="entry name" value="HET"/>
    <property type="match status" value="1"/>
</dbReference>
<evidence type="ECO:0000256" key="1">
    <source>
        <dbReference type="SAM" id="MobiDB-lite"/>
    </source>
</evidence>
<keyword evidence="4" id="KW-1185">Reference proteome</keyword>